<accession>A0A1G6ZR88</accession>
<dbReference type="EMBL" id="FMYQ01000031">
    <property type="protein sequence ID" value="SDE04086.1"/>
    <property type="molecule type" value="Genomic_DNA"/>
</dbReference>
<reference evidence="2" key="1">
    <citation type="submission" date="2016-09" db="EMBL/GenBank/DDBJ databases">
        <authorList>
            <person name="Varghese N."/>
            <person name="Submissions S."/>
        </authorList>
    </citation>
    <scope>NUCLEOTIDE SEQUENCE [LARGE SCALE GENOMIC DNA]</scope>
    <source>
        <strain evidence="2">TNe-862</strain>
    </source>
</reference>
<evidence type="ECO:0000313" key="2">
    <source>
        <dbReference type="Proteomes" id="UP000198908"/>
    </source>
</evidence>
<proteinExistence type="predicted"/>
<dbReference type="Proteomes" id="UP000198908">
    <property type="component" value="Unassembled WGS sequence"/>
</dbReference>
<dbReference type="STRING" id="416944.SAMN05421548_13119"/>
<name>A0A1G6ZR88_9BURK</name>
<protein>
    <submittedName>
        <fullName evidence="1">Uncharacterized protein</fullName>
    </submittedName>
</protein>
<organism evidence="1 2">
    <name type="scientific">Paraburkholderia lycopersici</name>
    <dbReference type="NCBI Taxonomy" id="416944"/>
    <lineage>
        <taxon>Bacteria</taxon>
        <taxon>Pseudomonadati</taxon>
        <taxon>Pseudomonadota</taxon>
        <taxon>Betaproteobacteria</taxon>
        <taxon>Burkholderiales</taxon>
        <taxon>Burkholderiaceae</taxon>
        <taxon>Paraburkholderia</taxon>
    </lineage>
</organism>
<sequence length="155" mass="15895">MTGSCFSGYCRTTHRMRCLLGASGGRSGTPGPSVVTVRNGLVYDIIASVPTTVDLSERGDSLEVVCGAPGEALCPVDELLAASLSDAPAYPARTSRCWPGGGATGALGGGYPVGIGTIVDAYLSGDVETAVAQYQAWVPRINHETVNAASRSARF</sequence>
<keyword evidence="2" id="KW-1185">Reference proteome</keyword>
<evidence type="ECO:0000313" key="1">
    <source>
        <dbReference type="EMBL" id="SDE04086.1"/>
    </source>
</evidence>
<dbReference type="AlphaFoldDB" id="A0A1G6ZR88"/>
<gene>
    <name evidence="1" type="ORF">SAMN05421548_13119</name>
</gene>